<evidence type="ECO:0000256" key="6">
    <source>
        <dbReference type="SAM" id="MobiDB-lite"/>
    </source>
</evidence>
<dbReference type="CDD" id="cd08875">
    <property type="entry name" value="START_ArGLABRA2_like"/>
    <property type="match status" value="1"/>
</dbReference>
<gene>
    <name evidence="9" type="primary">LOC111480550</name>
</gene>
<dbReference type="GeneID" id="111480550"/>
<feature type="region of interest" description="Disordered" evidence="6">
    <location>
        <begin position="1"/>
        <end position="42"/>
    </location>
</feature>
<dbReference type="Pfam" id="PF01852">
    <property type="entry name" value="START"/>
    <property type="match status" value="1"/>
</dbReference>
<keyword evidence="8" id="KW-1185">Reference proteome</keyword>
<dbReference type="Pfam" id="PF25797">
    <property type="entry name" value="PDF2_C"/>
    <property type="match status" value="1"/>
</dbReference>
<feature type="compositionally biased region" description="Polar residues" evidence="6">
    <location>
        <begin position="32"/>
        <end position="42"/>
    </location>
</feature>
<keyword evidence="5" id="KW-0539">Nucleus</keyword>
<evidence type="ECO:0000313" key="8">
    <source>
        <dbReference type="Proteomes" id="UP000504608"/>
    </source>
</evidence>
<accession>A0A6J1IWI9</accession>
<feature type="compositionally biased region" description="Polar residues" evidence="6">
    <location>
        <begin position="1"/>
        <end position="25"/>
    </location>
</feature>
<dbReference type="PANTHER" id="PTHR45654:SF48">
    <property type="entry name" value="START DOMAIN-CONTAINING PROTEIN"/>
    <property type="match status" value="1"/>
</dbReference>
<keyword evidence="4" id="KW-0804">Transcription</keyword>
<evidence type="ECO:0000259" key="7">
    <source>
        <dbReference type="PROSITE" id="PS50848"/>
    </source>
</evidence>
<dbReference type="GO" id="GO:0003677">
    <property type="term" value="F:DNA binding"/>
    <property type="evidence" value="ECO:0007669"/>
    <property type="project" value="UniProtKB-KW"/>
</dbReference>
<dbReference type="GO" id="GO:0008289">
    <property type="term" value="F:lipid binding"/>
    <property type="evidence" value="ECO:0007669"/>
    <property type="project" value="InterPro"/>
</dbReference>
<feature type="domain" description="START" evidence="7">
    <location>
        <begin position="60"/>
        <end position="324"/>
    </location>
</feature>
<protein>
    <submittedName>
        <fullName evidence="9">Homeobox-leucine zipper protein PROTODERMAL FACTOR 2-like isoform X1</fullName>
    </submittedName>
</protein>
<dbReference type="InterPro" id="IPR042160">
    <property type="entry name" value="HD-Zip_IV"/>
</dbReference>
<reference evidence="9" key="1">
    <citation type="submission" date="2025-08" db="UniProtKB">
        <authorList>
            <consortium name="RefSeq"/>
        </authorList>
    </citation>
    <scope>IDENTIFICATION</scope>
    <source>
        <tissue evidence="9">Young leaves</tissue>
    </source>
</reference>
<evidence type="ECO:0000256" key="5">
    <source>
        <dbReference type="ARBA" id="ARBA00023242"/>
    </source>
</evidence>
<dbReference type="InterPro" id="IPR002913">
    <property type="entry name" value="START_lipid-bd_dom"/>
</dbReference>
<dbReference type="PROSITE" id="PS50848">
    <property type="entry name" value="START"/>
    <property type="match status" value="1"/>
</dbReference>
<name>A0A6J1IWI9_CUCMA</name>
<dbReference type="SMART" id="SM00234">
    <property type="entry name" value="START"/>
    <property type="match status" value="1"/>
</dbReference>
<dbReference type="PANTHER" id="PTHR45654">
    <property type="entry name" value="HOMEOBOX-LEUCINE ZIPPER PROTEIN MERISTEM L1"/>
    <property type="match status" value="1"/>
</dbReference>
<evidence type="ECO:0000256" key="1">
    <source>
        <dbReference type="ARBA" id="ARBA00023015"/>
    </source>
</evidence>
<dbReference type="OrthoDB" id="1569773at2759"/>
<evidence type="ECO:0000313" key="9">
    <source>
        <dbReference type="RefSeq" id="XP_022981426.1"/>
    </source>
</evidence>
<dbReference type="RefSeq" id="XP_022981426.1">
    <property type="nucleotide sequence ID" value="XM_023125658.1"/>
</dbReference>
<evidence type="ECO:0000256" key="2">
    <source>
        <dbReference type="ARBA" id="ARBA00023125"/>
    </source>
</evidence>
<organism evidence="8 9">
    <name type="scientific">Cucurbita maxima</name>
    <name type="common">Pumpkin</name>
    <name type="synonym">Winter squash</name>
    <dbReference type="NCBI Taxonomy" id="3661"/>
    <lineage>
        <taxon>Eukaryota</taxon>
        <taxon>Viridiplantae</taxon>
        <taxon>Streptophyta</taxon>
        <taxon>Embryophyta</taxon>
        <taxon>Tracheophyta</taxon>
        <taxon>Spermatophyta</taxon>
        <taxon>Magnoliopsida</taxon>
        <taxon>eudicotyledons</taxon>
        <taxon>Gunneridae</taxon>
        <taxon>Pentapetalae</taxon>
        <taxon>rosids</taxon>
        <taxon>fabids</taxon>
        <taxon>Cucurbitales</taxon>
        <taxon>Cucurbitaceae</taxon>
        <taxon>Cucurbiteae</taxon>
        <taxon>Cucurbita</taxon>
    </lineage>
</organism>
<proteinExistence type="predicted"/>
<keyword evidence="2" id="KW-0238">DNA-binding</keyword>
<dbReference type="KEGG" id="cmax:111480550"/>
<dbReference type="Proteomes" id="UP000504608">
    <property type="component" value="Unplaced"/>
</dbReference>
<keyword evidence="3" id="KW-0371">Homeobox</keyword>
<evidence type="ECO:0000256" key="4">
    <source>
        <dbReference type="ARBA" id="ARBA00023163"/>
    </source>
</evidence>
<evidence type="ECO:0000256" key="3">
    <source>
        <dbReference type="ARBA" id="ARBA00023155"/>
    </source>
</evidence>
<dbReference type="SUPFAM" id="SSF55961">
    <property type="entry name" value="Bet v1-like"/>
    <property type="match status" value="2"/>
</dbReference>
<sequence length="598" mass="66877">MNNNYPQYNEGAGSSHTSNSPQRASNFPIFDQSASNSNSNVKGNELHRASDLLMAVSVCTEANFSRIADLADTAMDELIKAALDGDPLWMPQQNEEAESYYTLMDIMKMVEVGEPPSSSLLDFELFNTKSDAESNINNNTNLGFKDNQQQQQQHYLQTEFSRQTEFVKMDPLSIVGFLMDLEQWSLIFSDIVSRAAILQMWSSMGPGGTYDGTLQVMTAEFQLASPLVETRESYFGRFCKQLAPYTWGVVDISLEDLFPYPSIGFCRKPSGCLIQACPDGISKVMWVEHVEVDNRCVQPMFQPYINSGLAFGAKRWVSSLVRYCIWQTTLEAKSTSTINGDPGLVRHKSESLGTNKTQVSILQAGRLSVLKLAERMTRTFYKVVSGSKENPWMKIPIPGPHDIRVMTQKAKENDPGRPPCTSVIFATSAQVPNNPNEVFQFLRHEKSRNKWDILSFGYVITELACIINGNDSRNRVSIIQVNSSPRKVEVFYLQESYFDATGSYIVYAPVDLFAMSILLRGGNPDNVAILSSGFVVLPDNLKMNGQEIEADGSIVTVALNIVDHSITERIPFDSMVSMHRIMNETVASIKQAFQVQQF</sequence>
<keyword evidence="1" id="KW-0805">Transcription regulation</keyword>
<dbReference type="InterPro" id="IPR057993">
    <property type="entry name" value="HD-Zip_IV_C"/>
</dbReference>
<dbReference type="AlphaFoldDB" id="A0A6J1IWI9"/>